<reference evidence="1" key="1">
    <citation type="submission" date="2019-03" db="EMBL/GenBank/DDBJ databases">
        <authorList>
            <person name="Hao L."/>
        </authorList>
    </citation>
    <scope>NUCLEOTIDE SEQUENCE</scope>
</reference>
<proteinExistence type="predicted"/>
<gene>
    <name evidence="1" type="ORF">SCFA_90051</name>
</gene>
<dbReference type="EMBL" id="CAADRM010000158">
    <property type="protein sequence ID" value="VFU18847.1"/>
    <property type="molecule type" value="Genomic_DNA"/>
</dbReference>
<protein>
    <submittedName>
        <fullName evidence="1">Uncharacterized protein</fullName>
    </submittedName>
</protein>
<name>A0A485M5T6_9ZZZZ</name>
<sequence>MVATGDRVLRTTTTWRPLSSVARAMFFSPAGKVLCAGAAGGSTANAAITGSTIKAAAGIHDRYCLFCGVFCKLIPLCGTREGKRIKGKLFFSLAFKPGYVPRQNG</sequence>
<accession>A0A485M5T6</accession>
<dbReference type="AlphaFoldDB" id="A0A485M5T6"/>
<organism evidence="1">
    <name type="scientific">anaerobic digester metagenome</name>
    <dbReference type="NCBI Taxonomy" id="1263854"/>
    <lineage>
        <taxon>unclassified sequences</taxon>
        <taxon>metagenomes</taxon>
        <taxon>ecological metagenomes</taxon>
    </lineage>
</organism>
<evidence type="ECO:0000313" key="1">
    <source>
        <dbReference type="EMBL" id="VFU18847.1"/>
    </source>
</evidence>